<evidence type="ECO:0000313" key="2">
    <source>
        <dbReference type="EMBL" id="QTA92985.1"/>
    </source>
</evidence>
<dbReference type="AlphaFoldDB" id="A0A975GTC6"/>
<dbReference type="Proteomes" id="UP000663722">
    <property type="component" value="Chromosome"/>
</dbReference>
<feature type="region of interest" description="Disordered" evidence="1">
    <location>
        <begin position="1"/>
        <end position="26"/>
    </location>
</feature>
<protein>
    <submittedName>
        <fullName evidence="2">Uncharacterized protein</fullName>
    </submittedName>
</protein>
<dbReference type="KEGG" id="dmm:dnm_090780"/>
<dbReference type="EMBL" id="CP061800">
    <property type="protein sequence ID" value="QTA92985.1"/>
    <property type="molecule type" value="Genomic_DNA"/>
</dbReference>
<gene>
    <name evidence="2" type="ORF">dnm_090780</name>
</gene>
<accession>A0A975GTC6</accession>
<name>A0A975GTC6_9BACT</name>
<sequence>MTDGGETRVFPSGAADHSGEKSRVSSPGKYRKLMIRYLLFSYCEGCQFLSDRNHGNPFFVDIR</sequence>
<reference evidence="2" key="1">
    <citation type="journal article" date="2021" name="Microb. Physiol.">
        <title>Proteogenomic Insights into the Physiology of Marine, Sulfate-Reducing, Filamentous Desulfonema limicola and Desulfonema magnum.</title>
        <authorList>
            <person name="Schnaars V."/>
            <person name="Wohlbrand L."/>
            <person name="Scheve S."/>
            <person name="Hinrichs C."/>
            <person name="Reinhardt R."/>
            <person name="Rabus R."/>
        </authorList>
    </citation>
    <scope>NUCLEOTIDE SEQUENCE</scope>
    <source>
        <strain evidence="2">4be13</strain>
    </source>
</reference>
<organism evidence="2 3">
    <name type="scientific">Desulfonema magnum</name>
    <dbReference type="NCBI Taxonomy" id="45655"/>
    <lineage>
        <taxon>Bacteria</taxon>
        <taxon>Pseudomonadati</taxon>
        <taxon>Thermodesulfobacteriota</taxon>
        <taxon>Desulfobacteria</taxon>
        <taxon>Desulfobacterales</taxon>
        <taxon>Desulfococcaceae</taxon>
        <taxon>Desulfonema</taxon>
    </lineage>
</organism>
<evidence type="ECO:0000256" key="1">
    <source>
        <dbReference type="SAM" id="MobiDB-lite"/>
    </source>
</evidence>
<keyword evidence="3" id="KW-1185">Reference proteome</keyword>
<proteinExistence type="predicted"/>
<evidence type="ECO:0000313" key="3">
    <source>
        <dbReference type="Proteomes" id="UP000663722"/>
    </source>
</evidence>